<organism evidence="1">
    <name type="scientific">bioreactor metagenome</name>
    <dbReference type="NCBI Taxonomy" id="1076179"/>
    <lineage>
        <taxon>unclassified sequences</taxon>
        <taxon>metagenomes</taxon>
        <taxon>ecological metagenomes</taxon>
    </lineage>
</organism>
<reference evidence="1" key="1">
    <citation type="submission" date="2019-08" db="EMBL/GenBank/DDBJ databases">
        <authorList>
            <person name="Kucharzyk K."/>
            <person name="Murdoch R.W."/>
            <person name="Higgins S."/>
            <person name="Loffler F."/>
        </authorList>
    </citation>
    <scope>NUCLEOTIDE SEQUENCE</scope>
</reference>
<sequence length="97" mass="11072">MLMGRIDQSGLKFFRPLIPVELSATGTETAFTGEWNQDLRSTLWTSVYSPSVFKLAAIQHPFHFFVDRYANHFGVLSNELIPVFLENLLNLTHIITC</sequence>
<gene>
    <name evidence="1" type="ORF">SDC9_80933</name>
</gene>
<accession>A0A644Z2W7</accession>
<name>A0A644Z2W7_9ZZZZ</name>
<evidence type="ECO:0000313" key="1">
    <source>
        <dbReference type="EMBL" id="MPM34351.1"/>
    </source>
</evidence>
<protein>
    <submittedName>
        <fullName evidence="1">Uncharacterized protein</fullName>
    </submittedName>
</protein>
<comment type="caution">
    <text evidence="1">The sequence shown here is derived from an EMBL/GenBank/DDBJ whole genome shotgun (WGS) entry which is preliminary data.</text>
</comment>
<proteinExistence type="predicted"/>
<dbReference type="AlphaFoldDB" id="A0A644Z2W7"/>
<dbReference type="EMBL" id="VSSQ01006946">
    <property type="protein sequence ID" value="MPM34351.1"/>
    <property type="molecule type" value="Genomic_DNA"/>
</dbReference>